<name>A0A940PB70_9ENTE</name>
<dbReference type="AlphaFoldDB" id="A0A940PB70"/>
<evidence type="ECO:0000313" key="2">
    <source>
        <dbReference type="Proteomes" id="UP000674938"/>
    </source>
</evidence>
<dbReference type="EMBL" id="JAEEGA010000002">
    <property type="protein sequence ID" value="MBP1040236.1"/>
    <property type="molecule type" value="Genomic_DNA"/>
</dbReference>
<sequence length="109" mass="12156">MLKLTDIHFDDTMILNQGKFILVELVPTYQTETTPETGNHRIGTTAVVALTGHRLEKIEVFLEAIIPCSPFSELELAEVTFSGFEGHFDWASGEALFKATAKQLHLISH</sequence>
<proteinExistence type="predicted"/>
<gene>
    <name evidence="1" type="ORF">I6N95_04335</name>
</gene>
<accession>A0A940PB70</accession>
<organism evidence="1 2">
    <name type="scientific">Vagococcus allomyrinae</name>
    <dbReference type="NCBI Taxonomy" id="2794353"/>
    <lineage>
        <taxon>Bacteria</taxon>
        <taxon>Bacillati</taxon>
        <taxon>Bacillota</taxon>
        <taxon>Bacilli</taxon>
        <taxon>Lactobacillales</taxon>
        <taxon>Enterococcaceae</taxon>
        <taxon>Vagococcus</taxon>
    </lineage>
</organism>
<comment type="caution">
    <text evidence="1">The sequence shown here is derived from an EMBL/GenBank/DDBJ whole genome shotgun (WGS) entry which is preliminary data.</text>
</comment>
<evidence type="ECO:0000313" key="1">
    <source>
        <dbReference type="EMBL" id="MBP1040236.1"/>
    </source>
</evidence>
<dbReference type="RefSeq" id="WP_209525128.1">
    <property type="nucleotide sequence ID" value="NZ_JAEEGA010000002.1"/>
</dbReference>
<keyword evidence="2" id="KW-1185">Reference proteome</keyword>
<protein>
    <submittedName>
        <fullName evidence="1">Uncharacterized protein</fullName>
    </submittedName>
</protein>
<reference evidence="1" key="1">
    <citation type="submission" date="2020-12" db="EMBL/GenBank/DDBJ databases">
        <title>Vagococcus allomyrinae sp. nov. and Enterococcus lavae sp. nov., isolated from the larvae of Allomyrina dichotoma.</title>
        <authorList>
            <person name="Lee S.D."/>
        </authorList>
    </citation>
    <scope>NUCLEOTIDE SEQUENCE</scope>
    <source>
        <strain evidence="1">BWB3-3</strain>
    </source>
</reference>
<dbReference type="Proteomes" id="UP000674938">
    <property type="component" value="Unassembled WGS sequence"/>
</dbReference>